<dbReference type="eggNOG" id="KOG2632">
    <property type="taxonomic scope" value="Eukaryota"/>
</dbReference>
<feature type="transmembrane region" description="Helical" evidence="9">
    <location>
        <begin position="124"/>
        <end position="145"/>
    </location>
</feature>
<feature type="compositionally biased region" description="Low complexity" evidence="8">
    <location>
        <begin position="298"/>
        <end position="314"/>
    </location>
</feature>
<dbReference type="OMA" id="NHICETI"/>
<dbReference type="Proteomes" id="UP000007799">
    <property type="component" value="Unassembled WGS sequence"/>
</dbReference>
<feature type="transmembrane region" description="Helical" evidence="9">
    <location>
        <begin position="65"/>
        <end position="83"/>
    </location>
</feature>
<keyword evidence="7 9" id="KW-0472">Membrane</keyword>
<evidence type="ECO:0000256" key="8">
    <source>
        <dbReference type="SAM" id="MobiDB-lite"/>
    </source>
</evidence>
<keyword evidence="6 9" id="KW-1133">Transmembrane helix</keyword>
<feature type="compositionally biased region" description="Acidic residues" evidence="8">
    <location>
        <begin position="412"/>
        <end position="427"/>
    </location>
</feature>
<protein>
    <recommendedName>
        <fullName evidence="10">Peptidase S54 rhomboid domain-containing protein</fullName>
    </recommendedName>
</protein>
<dbReference type="InParanoid" id="F2UL59"/>
<name>F2UL59_SALR5</name>
<dbReference type="Pfam" id="PF01694">
    <property type="entry name" value="Rhomboid"/>
    <property type="match status" value="1"/>
</dbReference>
<evidence type="ECO:0000256" key="6">
    <source>
        <dbReference type="ARBA" id="ARBA00022989"/>
    </source>
</evidence>
<feature type="compositionally biased region" description="Gly residues" evidence="8">
    <location>
        <begin position="271"/>
        <end position="289"/>
    </location>
</feature>
<evidence type="ECO:0000256" key="2">
    <source>
        <dbReference type="ARBA" id="ARBA00009045"/>
    </source>
</evidence>
<dbReference type="Gene3D" id="1.20.1540.10">
    <property type="entry name" value="Rhomboid-like"/>
    <property type="match status" value="1"/>
</dbReference>
<feature type="compositionally biased region" description="Low complexity" evidence="8">
    <location>
        <begin position="243"/>
        <end position="270"/>
    </location>
</feature>
<dbReference type="PANTHER" id="PTHR43066:SF1">
    <property type="entry name" value="RHOMBOID PROTEIN 2"/>
    <property type="match status" value="1"/>
</dbReference>
<dbReference type="OrthoDB" id="10257275at2759"/>
<comment type="similarity">
    <text evidence="2">Belongs to the peptidase S54 family.</text>
</comment>
<feature type="transmembrane region" description="Helical" evidence="9">
    <location>
        <begin position="95"/>
        <end position="117"/>
    </location>
</feature>
<evidence type="ECO:0000313" key="12">
    <source>
        <dbReference type="Proteomes" id="UP000007799"/>
    </source>
</evidence>
<accession>F2UL59</accession>
<proteinExistence type="inferred from homology"/>
<dbReference type="EMBL" id="GL832980">
    <property type="protein sequence ID" value="EGD77858.1"/>
    <property type="molecule type" value="Genomic_DNA"/>
</dbReference>
<evidence type="ECO:0000256" key="5">
    <source>
        <dbReference type="ARBA" id="ARBA00022801"/>
    </source>
</evidence>
<organism evidence="12">
    <name type="scientific">Salpingoeca rosetta (strain ATCC 50818 / BSB-021)</name>
    <dbReference type="NCBI Taxonomy" id="946362"/>
    <lineage>
        <taxon>Eukaryota</taxon>
        <taxon>Choanoflagellata</taxon>
        <taxon>Craspedida</taxon>
        <taxon>Salpingoecidae</taxon>
        <taxon>Salpingoeca</taxon>
    </lineage>
</organism>
<evidence type="ECO:0000256" key="4">
    <source>
        <dbReference type="ARBA" id="ARBA00022692"/>
    </source>
</evidence>
<dbReference type="GO" id="GO:0016020">
    <property type="term" value="C:membrane"/>
    <property type="evidence" value="ECO:0007669"/>
    <property type="project" value="UniProtKB-SubCell"/>
</dbReference>
<dbReference type="PANTHER" id="PTHR43066">
    <property type="entry name" value="RHOMBOID-RELATED PROTEIN"/>
    <property type="match status" value="1"/>
</dbReference>
<feature type="region of interest" description="Disordered" evidence="8">
    <location>
        <begin position="243"/>
        <end position="433"/>
    </location>
</feature>
<keyword evidence="3" id="KW-0645">Protease</keyword>
<sequence>MRGMVQAGFGAMPLVTRVVVVFQLLGFIIGASFPQVIPALCLQPATAIMYFQLHRLFTYAVIHRNLIHFVLNMIGLLMVSSRLETSMGSVRYAHMFLAMTAVVAVTYCMGAALAYLIVGINFSFWNICTIGLTSPLLTMAVIYVYCFSTSSSVISVYGLQMPPTILPPLMLICTHFLPTTSFWCNFTGLVMGYMYVQGVVQQRMQLSRSAVLTLESSTLGQRLSTWNTFVRCPDAALPTRATTAASASSSSTGTTTHAAMGRAAASDSAAGRGGGGGSGFSGDAGGFGRGEPSRGMQLTSSLSSSSLSSTPASSYARPYAAREPGAAVTAPLSTSRGAGSAAVGGHRGQRQAAAHSPYQHSQQRQQRQQRQPPQQQRQQQSQQQEQQHAYFQPIERFEEEDFDDLAQHHEDDNDDDDDDDDDDELEFVDAREH</sequence>
<feature type="compositionally biased region" description="Low complexity" evidence="8">
    <location>
        <begin position="359"/>
        <end position="388"/>
    </location>
</feature>
<dbReference type="AlphaFoldDB" id="F2UL59"/>
<dbReference type="InterPro" id="IPR035952">
    <property type="entry name" value="Rhomboid-like_sf"/>
</dbReference>
<comment type="subcellular location">
    <subcellularLocation>
        <location evidence="1">Membrane</location>
        <topology evidence="1">Multi-pass membrane protein</topology>
    </subcellularLocation>
</comment>
<dbReference type="InterPro" id="IPR022764">
    <property type="entry name" value="Peptidase_S54_rhomboid_dom"/>
</dbReference>
<keyword evidence="12" id="KW-1185">Reference proteome</keyword>
<dbReference type="GO" id="GO:0004252">
    <property type="term" value="F:serine-type endopeptidase activity"/>
    <property type="evidence" value="ECO:0007669"/>
    <property type="project" value="InterPro"/>
</dbReference>
<evidence type="ECO:0000313" key="11">
    <source>
        <dbReference type="EMBL" id="EGD77858.1"/>
    </source>
</evidence>
<dbReference type="RefSeq" id="XP_004989922.1">
    <property type="nucleotide sequence ID" value="XM_004989865.1"/>
</dbReference>
<feature type="domain" description="Peptidase S54 rhomboid" evidence="10">
    <location>
        <begin position="52"/>
        <end position="197"/>
    </location>
</feature>
<reference evidence="11" key="1">
    <citation type="submission" date="2009-08" db="EMBL/GenBank/DDBJ databases">
        <title>Annotation of Salpingoeca rosetta.</title>
        <authorList>
            <consortium name="The Broad Institute Genome Sequencing Platform"/>
            <person name="Russ C."/>
            <person name="Cuomo C."/>
            <person name="Burger G."/>
            <person name="Gray M.W."/>
            <person name="Holland P.W.H."/>
            <person name="King N."/>
            <person name="Lang F.B.F."/>
            <person name="Roger A.J."/>
            <person name="Ruiz-Trillo I."/>
            <person name="Young S.K."/>
            <person name="Zeng Q."/>
            <person name="Gargeya S."/>
            <person name="Alvarado L."/>
            <person name="Berlin A."/>
            <person name="Chapman S.B."/>
            <person name="Chen Z."/>
            <person name="Freedman E."/>
            <person name="Gellesch M."/>
            <person name="Goldberg J."/>
            <person name="Griggs A."/>
            <person name="Gujja S."/>
            <person name="Heilman E."/>
            <person name="Heiman D."/>
            <person name="Howarth C."/>
            <person name="Mehta T."/>
            <person name="Neiman D."/>
            <person name="Pearson M."/>
            <person name="Roberts A."/>
            <person name="Saif S."/>
            <person name="Shea T."/>
            <person name="Shenoy N."/>
            <person name="Sisk P."/>
            <person name="Stolte C."/>
            <person name="Sykes S."/>
            <person name="White J."/>
            <person name="Yandava C."/>
            <person name="Haas B."/>
            <person name="Nusbaum C."/>
            <person name="Birren B."/>
        </authorList>
    </citation>
    <scope>NUCLEOTIDE SEQUENCE [LARGE SCALE GENOMIC DNA]</scope>
    <source>
        <strain evidence="11">ATCC 50818</strain>
    </source>
</reference>
<dbReference type="SUPFAM" id="SSF144091">
    <property type="entry name" value="Rhomboid-like"/>
    <property type="match status" value="1"/>
</dbReference>
<dbReference type="GeneID" id="16070475"/>
<evidence type="ECO:0000256" key="1">
    <source>
        <dbReference type="ARBA" id="ARBA00004141"/>
    </source>
</evidence>
<evidence type="ECO:0000256" key="9">
    <source>
        <dbReference type="SAM" id="Phobius"/>
    </source>
</evidence>
<evidence type="ECO:0000256" key="7">
    <source>
        <dbReference type="ARBA" id="ARBA00023136"/>
    </source>
</evidence>
<gene>
    <name evidence="11" type="ORF">PTSG_09492</name>
</gene>
<dbReference type="KEGG" id="sre:PTSG_09492"/>
<feature type="transmembrane region" description="Helical" evidence="9">
    <location>
        <begin position="165"/>
        <end position="196"/>
    </location>
</feature>
<keyword evidence="5" id="KW-0378">Hydrolase</keyword>
<evidence type="ECO:0000256" key="3">
    <source>
        <dbReference type="ARBA" id="ARBA00022670"/>
    </source>
</evidence>
<keyword evidence="4 9" id="KW-0812">Transmembrane</keyword>
<evidence type="ECO:0000259" key="10">
    <source>
        <dbReference type="Pfam" id="PF01694"/>
    </source>
</evidence>
<dbReference type="GO" id="GO:0006508">
    <property type="term" value="P:proteolysis"/>
    <property type="evidence" value="ECO:0007669"/>
    <property type="project" value="UniProtKB-KW"/>
</dbReference>